<accession>A0A9N8YQ22</accession>
<comment type="caution">
    <text evidence="2">The sequence shown here is derived from an EMBL/GenBank/DDBJ whole genome shotgun (WGS) entry which is preliminary data.</text>
</comment>
<dbReference type="AlphaFoldDB" id="A0A9N8YQ22"/>
<gene>
    <name evidence="2" type="ORF">AGERDE_LOCUS947</name>
</gene>
<reference evidence="2" key="1">
    <citation type="submission" date="2021-06" db="EMBL/GenBank/DDBJ databases">
        <authorList>
            <person name="Kallberg Y."/>
            <person name="Tangrot J."/>
            <person name="Rosling A."/>
        </authorList>
    </citation>
    <scope>NUCLEOTIDE SEQUENCE</scope>
    <source>
        <strain evidence="2">MT106</strain>
    </source>
</reference>
<dbReference type="EMBL" id="CAJVPL010000056">
    <property type="protein sequence ID" value="CAG8439491.1"/>
    <property type="molecule type" value="Genomic_DNA"/>
</dbReference>
<name>A0A9N8YQ22_9GLOM</name>
<dbReference type="Proteomes" id="UP000789831">
    <property type="component" value="Unassembled WGS sequence"/>
</dbReference>
<protein>
    <submittedName>
        <fullName evidence="2">1798_t:CDS:1</fullName>
    </submittedName>
</protein>
<keyword evidence="1" id="KW-0732">Signal</keyword>
<feature type="chain" id="PRO_5040227864" evidence="1">
    <location>
        <begin position="27"/>
        <end position="399"/>
    </location>
</feature>
<organism evidence="2 3">
    <name type="scientific">Ambispora gerdemannii</name>
    <dbReference type="NCBI Taxonomy" id="144530"/>
    <lineage>
        <taxon>Eukaryota</taxon>
        <taxon>Fungi</taxon>
        <taxon>Fungi incertae sedis</taxon>
        <taxon>Mucoromycota</taxon>
        <taxon>Glomeromycotina</taxon>
        <taxon>Glomeromycetes</taxon>
        <taxon>Archaeosporales</taxon>
        <taxon>Ambisporaceae</taxon>
        <taxon>Ambispora</taxon>
    </lineage>
</organism>
<sequence length="399" mass="43519">MVSFSCHKRLLIIFYICLPLCTLARTETPPPILSSGVDDDPFTRLEELLISEESFLDSFEVNLDSIEGVTTLRDWGENIAKTAVSGKIKIVKDSPPPSVVQNLAAHLELDNAPLKGTNNENNFKTTKNTAISSTEKQVEALKAMLLLDSIYDSVTEIPYFRSEEVYEPFAPRSAPVEAIFTSLAIRSRQTADKLLDDIVTVTATTTTTCFTTNVTYYHKSDRTIFYNSLSAGLSSSVLNHVSKSAGIDTKTNILIDVMSALAIQVHMVKSIASLAGLDTNDDAVRTMVYLCVVADGAKSSTAQIARDLATIVMRRMVNNIPNSALTAINKRVAIKLITKKGSKGVFKLARLVPLVGEIITFLSDAMSTYGIGKVAKYVFCPMSPESESTSPPSQKKDEL</sequence>
<keyword evidence="3" id="KW-1185">Reference proteome</keyword>
<evidence type="ECO:0000313" key="2">
    <source>
        <dbReference type="EMBL" id="CAG8439491.1"/>
    </source>
</evidence>
<feature type="signal peptide" evidence="1">
    <location>
        <begin position="1"/>
        <end position="26"/>
    </location>
</feature>
<dbReference type="OrthoDB" id="2432893at2759"/>
<proteinExistence type="predicted"/>
<evidence type="ECO:0000313" key="3">
    <source>
        <dbReference type="Proteomes" id="UP000789831"/>
    </source>
</evidence>
<evidence type="ECO:0000256" key="1">
    <source>
        <dbReference type="SAM" id="SignalP"/>
    </source>
</evidence>